<feature type="compositionally biased region" description="Basic and acidic residues" evidence="1">
    <location>
        <begin position="100"/>
        <end position="114"/>
    </location>
</feature>
<dbReference type="Proteomes" id="UP000765509">
    <property type="component" value="Unassembled WGS sequence"/>
</dbReference>
<proteinExistence type="predicted"/>
<protein>
    <submittedName>
        <fullName evidence="2">Uncharacterized protein</fullName>
    </submittedName>
</protein>
<evidence type="ECO:0000256" key="1">
    <source>
        <dbReference type="SAM" id="MobiDB-lite"/>
    </source>
</evidence>
<evidence type="ECO:0000313" key="3">
    <source>
        <dbReference type="Proteomes" id="UP000765509"/>
    </source>
</evidence>
<gene>
    <name evidence="2" type="ORF">O181_084744</name>
</gene>
<feature type="region of interest" description="Disordered" evidence="1">
    <location>
        <begin position="1"/>
        <end position="45"/>
    </location>
</feature>
<reference evidence="2" key="1">
    <citation type="submission" date="2021-03" db="EMBL/GenBank/DDBJ databases">
        <title>Draft genome sequence of rust myrtle Austropuccinia psidii MF-1, a brazilian biotype.</title>
        <authorList>
            <person name="Quecine M.C."/>
            <person name="Pachon D.M.R."/>
            <person name="Bonatelli M.L."/>
            <person name="Correr F.H."/>
            <person name="Franceschini L.M."/>
            <person name="Leite T.F."/>
            <person name="Margarido G.R.A."/>
            <person name="Almeida C.A."/>
            <person name="Ferrarezi J.A."/>
            <person name="Labate C.A."/>
        </authorList>
    </citation>
    <scope>NUCLEOTIDE SEQUENCE</scope>
    <source>
        <strain evidence="2">MF-1</strain>
    </source>
</reference>
<accession>A0A9Q3FTZ9</accession>
<organism evidence="2 3">
    <name type="scientific">Austropuccinia psidii MF-1</name>
    <dbReference type="NCBI Taxonomy" id="1389203"/>
    <lineage>
        <taxon>Eukaryota</taxon>
        <taxon>Fungi</taxon>
        <taxon>Dikarya</taxon>
        <taxon>Basidiomycota</taxon>
        <taxon>Pucciniomycotina</taxon>
        <taxon>Pucciniomycetes</taxon>
        <taxon>Pucciniales</taxon>
        <taxon>Sphaerophragmiaceae</taxon>
        <taxon>Austropuccinia</taxon>
    </lineage>
</organism>
<dbReference type="AlphaFoldDB" id="A0A9Q3FTZ9"/>
<feature type="region of interest" description="Disordered" evidence="1">
    <location>
        <begin position="93"/>
        <end position="114"/>
    </location>
</feature>
<evidence type="ECO:0000313" key="2">
    <source>
        <dbReference type="EMBL" id="MBW0545029.1"/>
    </source>
</evidence>
<comment type="caution">
    <text evidence="2">The sequence shown here is derived from an EMBL/GenBank/DDBJ whole genome shotgun (WGS) entry which is preliminary data.</text>
</comment>
<name>A0A9Q3FTZ9_9BASI</name>
<dbReference type="EMBL" id="AVOT02049892">
    <property type="protein sequence ID" value="MBW0545029.1"/>
    <property type="molecule type" value="Genomic_DNA"/>
</dbReference>
<sequence length="132" mass="15478">MSQRDTLQRYYGNHKRMVSQQVAQNPGGEGNKDKGKSSHYPSYRRTIEPDRAYSDFFRLTRIRPTQLSSGFTPLRKPQISGKESRIFTIPGRFQKNTSIQREKTSLSHRQKESDPMIQKLLDLVKEVHKRQK</sequence>
<keyword evidence="3" id="KW-1185">Reference proteome</keyword>